<keyword evidence="1" id="KW-0732">Signal</keyword>
<dbReference type="AlphaFoldDB" id="A0A6B0UTQ5"/>
<sequence>MCFLLSDLLACRTCLARLSAFVLRNVAACLDYDCQMPKDFQKGAYLTQGIQPIQLLNSLELSAYRHTSYTPRKASQTSFQPTQVSATSQVASQAKASSGANVVCYRIVFSWLGSSISELFYTDFKTAIMCLLLRFRLNIVN</sequence>
<reference evidence="2" key="1">
    <citation type="submission" date="2019-12" db="EMBL/GenBank/DDBJ databases">
        <title>An insight into the sialome of adult female Ixodes ricinus ticks feeding for 6 days.</title>
        <authorList>
            <person name="Perner J."/>
            <person name="Ribeiro J.M.C."/>
        </authorList>
    </citation>
    <scope>NUCLEOTIDE SEQUENCE</scope>
    <source>
        <strain evidence="2">Semi-engorged</strain>
        <tissue evidence="2">Salivary glands</tissue>
    </source>
</reference>
<organism evidence="2">
    <name type="scientific">Ixodes ricinus</name>
    <name type="common">Common tick</name>
    <name type="synonym">Acarus ricinus</name>
    <dbReference type="NCBI Taxonomy" id="34613"/>
    <lineage>
        <taxon>Eukaryota</taxon>
        <taxon>Metazoa</taxon>
        <taxon>Ecdysozoa</taxon>
        <taxon>Arthropoda</taxon>
        <taxon>Chelicerata</taxon>
        <taxon>Arachnida</taxon>
        <taxon>Acari</taxon>
        <taxon>Parasitiformes</taxon>
        <taxon>Ixodida</taxon>
        <taxon>Ixodoidea</taxon>
        <taxon>Ixodidae</taxon>
        <taxon>Ixodinae</taxon>
        <taxon>Ixodes</taxon>
    </lineage>
</organism>
<evidence type="ECO:0000256" key="1">
    <source>
        <dbReference type="SAM" id="SignalP"/>
    </source>
</evidence>
<feature type="signal peptide" evidence="1">
    <location>
        <begin position="1"/>
        <end position="16"/>
    </location>
</feature>
<evidence type="ECO:0000313" key="2">
    <source>
        <dbReference type="EMBL" id="MXU93072.1"/>
    </source>
</evidence>
<accession>A0A6B0UTQ5</accession>
<proteinExistence type="predicted"/>
<feature type="chain" id="PRO_5025458336" evidence="1">
    <location>
        <begin position="17"/>
        <end position="141"/>
    </location>
</feature>
<name>A0A6B0UTQ5_IXORI</name>
<protein>
    <submittedName>
        <fullName evidence="2">Putative secreted protein</fullName>
    </submittedName>
</protein>
<dbReference type="EMBL" id="GIFC01010989">
    <property type="protein sequence ID" value="MXU93072.1"/>
    <property type="molecule type" value="Transcribed_RNA"/>
</dbReference>